<dbReference type="NCBIfam" id="NF047613">
    <property type="entry name" value="LIC11625_fam"/>
    <property type="match status" value="1"/>
</dbReference>
<dbReference type="EMBL" id="AOGZ02000014">
    <property type="protein sequence ID" value="EOQ96494.1"/>
    <property type="molecule type" value="Genomic_DNA"/>
</dbReference>
<keyword evidence="3" id="KW-1185">Reference proteome</keyword>
<dbReference type="OrthoDB" id="337662at2"/>
<dbReference type="RefSeq" id="WP_015681834.1">
    <property type="nucleotide sequence ID" value="NZ_AOGZ02000014.1"/>
</dbReference>
<reference evidence="2" key="1">
    <citation type="submission" date="2013-04" db="EMBL/GenBank/DDBJ databases">
        <authorList>
            <person name="Harkins D.M."/>
            <person name="Durkin A.S."/>
            <person name="Brinkac L.M."/>
            <person name="Haft D.H."/>
            <person name="Selengut J.D."/>
            <person name="Sanka R."/>
            <person name="DePew J."/>
            <person name="Purushe J."/>
            <person name="Galloway R.L."/>
            <person name="Vinetz J.M."/>
            <person name="Sutton G.G."/>
            <person name="Nierman W.C."/>
            <person name="Fouts D.E."/>
        </authorList>
    </citation>
    <scope>NUCLEOTIDE SEQUENCE [LARGE SCALE GENOMIC DNA]</scope>
    <source>
        <strain evidence="2">CDC</strain>
    </source>
</reference>
<comment type="caution">
    <text evidence="2">The sequence shown here is derived from an EMBL/GenBank/DDBJ whole genome shotgun (WGS) entry which is preliminary data.</text>
</comment>
<feature type="signal peptide" evidence="1">
    <location>
        <begin position="1"/>
        <end position="20"/>
    </location>
</feature>
<dbReference type="AlphaFoldDB" id="R9A3B4"/>
<gene>
    <name evidence="2" type="ORF">LEP1GSC195_1624</name>
</gene>
<keyword evidence="1" id="KW-0732">Signal</keyword>
<dbReference type="STRING" id="1218599.LEP1GSC195_1624"/>
<evidence type="ECO:0000256" key="1">
    <source>
        <dbReference type="SAM" id="SignalP"/>
    </source>
</evidence>
<evidence type="ECO:0000313" key="2">
    <source>
        <dbReference type="EMBL" id="EOQ96494.1"/>
    </source>
</evidence>
<accession>R9A3B4</accession>
<name>R9A3B4_9LEPT</name>
<protein>
    <submittedName>
        <fullName evidence="2">Uncharacterized protein</fullName>
    </submittedName>
</protein>
<organism evidence="2 3">
    <name type="scientific">Leptospira wolbachii serovar Codice str. CDC</name>
    <dbReference type="NCBI Taxonomy" id="1218599"/>
    <lineage>
        <taxon>Bacteria</taxon>
        <taxon>Pseudomonadati</taxon>
        <taxon>Spirochaetota</taxon>
        <taxon>Spirochaetia</taxon>
        <taxon>Leptospirales</taxon>
        <taxon>Leptospiraceae</taxon>
        <taxon>Leptospira</taxon>
    </lineage>
</organism>
<sequence>MKRVWILSILVLLPVSFVYAQQNAGLAEEFTKLEDYLRNPKLTEDQKKKNFETNMVSSVRSTLSKRLSNPKRDLKDLKFQDLQTERPEGTNTFFVKYKNFYFQYQFPVDPETYITSPSEEIVLEKPDGLDLGSNAHKEEKKN</sequence>
<dbReference type="Proteomes" id="UP000013984">
    <property type="component" value="Unassembled WGS sequence"/>
</dbReference>
<feature type="chain" id="PRO_5004480126" evidence="1">
    <location>
        <begin position="21"/>
        <end position="142"/>
    </location>
</feature>
<evidence type="ECO:0000313" key="3">
    <source>
        <dbReference type="Proteomes" id="UP000013984"/>
    </source>
</evidence>
<proteinExistence type="predicted"/>